<dbReference type="Proteomes" id="UP001140560">
    <property type="component" value="Unassembled WGS sequence"/>
</dbReference>
<dbReference type="AlphaFoldDB" id="A0A9W8Y6N3"/>
<feature type="signal peptide" evidence="1">
    <location>
        <begin position="1"/>
        <end position="19"/>
    </location>
</feature>
<dbReference type="EMBL" id="JAPEUY010000010">
    <property type="protein sequence ID" value="KAJ4369054.1"/>
    <property type="molecule type" value="Genomic_DNA"/>
</dbReference>
<reference evidence="2" key="1">
    <citation type="submission" date="2022-10" db="EMBL/GenBank/DDBJ databases">
        <title>Tapping the CABI collections for fungal endophytes: first genome assemblies for Collariella, Neodidymelliopsis, Ascochyta clinopodiicola, Didymella pomorum, Didymosphaeria variabile, Neocosmospora piperis and Neocucurbitaria cava.</title>
        <authorList>
            <person name="Hill R."/>
        </authorList>
    </citation>
    <scope>NUCLEOTIDE SEQUENCE</scope>
    <source>
        <strain evidence="2">IMI 356814</strain>
    </source>
</reference>
<feature type="chain" id="PRO_5040988762" evidence="1">
    <location>
        <begin position="20"/>
        <end position="90"/>
    </location>
</feature>
<organism evidence="2 3">
    <name type="scientific">Neocucurbitaria cava</name>
    <dbReference type="NCBI Taxonomy" id="798079"/>
    <lineage>
        <taxon>Eukaryota</taxon>
        <taxon>Fungi</taxon>
        <taxon>Dikarya</taxon>
        <taxon>Ascomycota</taxon>
        <taxon>Pezizomycotina</taxon>
        <taxon>Dothideomycetes</taxon>
        <taxon>Pleosporomycetidae</taxon>
        <taxon>Pleosporales</taxon>
        <taxon>Pleosporineae</taxon>
        <taxon>Cucurbitariaceae</taxon>
        <taxon>Neocucurbitaria</taxon>
    </lineage>
</organism>
<gene>
    <name evidence="2" type="ORF">N0V83_006137</name>
</gene>
<comment type="caution">
    <text evidence="2">The sequence shown here is derived from an EMBL/GenBank/DDBJ whole genome shotgun (WGS) entry which is preliminary data.</text>
</comment>
<protein>
    <submittedName>
        <fullName evidence="2">Uncharacterized protein</fullName>
    </submittedName>
</protein>
<evidence type="ECO:0000256" key="1">
    <source>
        <dbReference type="SAM" id="SignalP"/>
    </source>
</evidence>
<sequence>MGVLASGAFLFFHTLSSTGRQIIFTASSENRIRTFDAATGELLVERQILPPWPMAQANCTELGKTMGIMGTPVIYTDYEIAFFYVKSYIE</sequence>
<evidence type="ECO:0000313" key="2">
    <source>
        <dbReference type="EMBL" id="KAJ4369054.1"/>
    </source>
</evidence>
<keyword evidence="3" id="KW-1185">Reference proteome</keyword>
<keyword evidence="1" id="KW-0732">Signal</keyword>
<dbReference type="OrthoDB" id="5985073at2759"/>
<evidence type="ECO:0000313" key="3">
    <source>
        <dbReference type="Proteomes" id="UP001140560"/>
    </source>
</evidence>
<proteinExistence type="predicted"/>
<name>A0A9W8Y6N3_9PLEO</name>
<accession>A0A9W8Y6N3</accession>